<feature type="transmembrane region" description="Helical" evidence="1">
    <location>
        <begin position="123"/>
        <end position="142"/>
    </location>
</feature>
<feature type="transmembrane region" description="Helical" evidence="1">
    <location>
        <begin position="58"/>
        <end position="85"/>
    </location>
</feature>
<comment type="caution">
    <text evidence="2">The sequence shown here is derived from an EMBL/GenBank/DDBJ whole genome shotgun (WGS) entry which is preliminary data.</text>
</comment>
<keyword evidence="1" id="KW-0472">Membrane</keyword>
<sequence length="434" mass="47044">MIKQPVLSFEQAPPISMPFRFFLTAPLFGIAAALLLLWQPSAILDSRWAPATFALTHLIVLGFMLQVMCGALLQMIPVVVGANIWQPRRVTTFTHAGLTLGTILLVGGFIAGSPLLFRVATPFLGVSLGGFALVVLVALLRTPAVGPTLLALRLSVLAVLVTILLGVALGASAGWPIVLPSIDWTDIHAAWGLVGWSLLLVTGVAFLVVPMFQLTPAYPALLTRYLPGALFAVLCLWSFGSQYAETARIALGSIGAALTVWFALVTLRLQARRRRKIVESTLLFWRLSMIALALVAALFIAQQVLRPVADFTATPYLLGTMLFAGVFAGVICGMLYKIVPFLIWLHLQKYALAGLPVPNMKQIIPERNMKAQFLVHLLAFVLLLAAPALPLLAYASAVTLTLSFILLEWNLIVATRMFIRAGRELEQQHQAALA</sequence>
<feature type="transmembrane region" description="Helical" evidence="1">
    <location>
        <begin position="221"/>
        <end position="240"/>
    </location>
</feature>
<feature type="transmembrane region" description="Helical" evidence="1">
    <location>
        <begin position="316"/>
        <end position="339"/>
    </location>
</feature>
<accession>A0A916J770</accession>
<keyword evidence="1" id="KW-0812">Transmembrane</keyword>
<feature type="transmembrane region" description="Helical" evidence="1">
    <location>
        <begin position="189"/>
        <end position="209"/>
    </location>
</feature>
<feature type="transmembrane region" description="Helical" evidence="1">
    <location>
        <begin position="154"/>
        <end position="177"/>
    </location>
</feature>
<evidence type="ECO:0000313" key="2">
    <source>
        <dbReference type="EMBL" id="CAG4885243.1"/>
    </source>
</evidence>
<proteinExistence type="predicted"/>
<name>A0A916J770_9PROT</name>
<feature type="transmembrane region" description="Helical" evidence="1">
    <location>
        <begin position="283"/>
        <end position="304"/>
    </location>
</feature>
<keyword evidence="1" id="KW-1133">Transmembrane helix</keyword>
<dbReference type="RefSeq" id="WP_220637005.1">
    <property type="nucleotide sequence ID" value="NZ_CAJQUM010000001.1"/>
</dbReference>
<feature type="transmembrane region" description="Helical" evidence="1">
    <location>
        <begin position="400"/>
        <end position="419"/>
    </location>
</feature>
<feature type="transmembrane region" description="Helical" evidence="1">
    <location>
        <begin position="21"/>
        <end position="38"/>
    </location>
</feature>
<evidence type="ECO:0000256" key="1">
    <source>
        <dbReference type="SAM" id="Phobius"/>
    </source>
</evidence>
<protein>
    <submittedName>
        <fullName evidence="2">Uncharacterized protein</fullName>
    </submittedName>
</protein>
<gene>
    <name evidence="2" type="ORF">GTOL_13126</name>
</gene>
<reference evidence="2" key="1">
    <citation type="submission" date="2021-04" db="EMBL/GenBank/DDBJ databases">
        <authorList>
            <person name="Hornung B."/>
        </authorList>
    </citation>
    <scope>NUCLEOTIDE SEQUENCE</scope>
    <source>
        <strain evidence="2">G5G6</strain>
    </source>
</reference>
<keyword evidence="3" id="KW-1185">Reference proteome</keyword>
<feature type="transmembrane region" description="Helical" evidence="1">
    <location>
        <begin position="246"/>
        <end position="271"/>
    </location>
</feature>
<evidence type="ECO:0000313" key="3">
    <source>
        <dbReference type="Proteomes" id="UP000742786"/>
    </source>
</evidence>
<dbReference type="AlphaFoldDB" id="A0A916J770"/>
<dbReference type="EMBL" id="CAJQUM010000001">
    <property type="protein sequence ID" value="CAG4885243.1"/>
    <property type="molecule type" value="Genomic_DNA"/>
</dbReference>
<dbReference type="Proteomes" id="UP000742786">
    <property type="component" value="Unassembled WGS sequence"/>
</dbReference>
<organism evidence="2 3">
    <name type="scientific">Georgfuchsia toluolica</name>
    <dbReference type="NCBI Taxonomy" id="424218"/>
    <lineage>
        <taxon>Bacteria</taxon>
        <taxon>Pseudomonadati</taxon>
        <taxon>Pseudomonadota</taxon>
        <taxon>Betaproteobacteria</taxon>
        <taxon>Nitrosomonadales</taxon>
        <taxon>Sterolibacteriaceae</taxon>
        <taxon>Georgfuchsia</taxon>
    </lineage>
</organism>
<feature type="transmembrane region" description="Helical" evidence="1">
    <location>
        <begin position="373"/>
        <end position="394"/>
    </location>
</feature>
<feature type="transmembrane region" description="Helical" evidence="1">
    <location>
        <begin position="97"/>
        <end position="117"/>
    </location>
</feature>